<feature type="transmembrane region" description="Helical" evidence="1">
    <location>
        <begin position="144"/>
        <end position="162"/>
    </location>
</feature>
<organism evidence="3 4">
    <name type="scientific">Mycolicibacterium grossiae</name>
    <dbReference type="NCBI Taxonomy" id="1552759"/>
    <lineage>
        <taxon>Bacteria</taxon>
        <taxon>Bacillati</taxon>
        <taxon>Actinomycetota</taxon>
        <taxon>Actinomycetes</taxon>
        <taxon>Mycobacteriales</taxon>
        <taxon>Mycobacteriaceae</taxon>
        <taxon>Mycolicibacterium</taxon>
    </lineage>
</organism>
<feature type="transmembrane region" description="Helical" evidence="1">
    <location>
        <begin position="48"/>
        <end position="70"/>
    </location>
</feature>
<evidence type="ECO:0000313" key="3">
    <source>
        <dbReference type="EMBL" id="OFJ55468.1"/>
    </source>
</evidence>
<feature type="domain" description="DUF4126" evidence="2">
    <location>
        <begin position="8"/>
        <end position="154"/>
    </location>
</feature>
<evidence type="ECO:0000259" key="2">
    <source>
        <dbReference type="Pfam" id="PF13548"/>
    </source>
</evidence>
<keyword evidence="1" id="KW-0472">Membrane</keyword>
<feature type="transmembrane region" description="Helical" evidence="1">
    <location>
        <begin position="82"/>
        <end position="101"/>
    </location>
</feature>
<dbReference type="Proteomes" id="UP000178953">
    <property type="component" value="Unassembled WGS sequence"/>
</dbReference>
<accession>A0A1E8QA50</accession>
<keyword evidence="1" id="KW-1133">Transmembrane helix</keyword>
<dbReference type="AlphaFoldDB" id="A0A1E8QA50"/>
<keyword evidence="1" id="KW-0812">Transmembrane</keyword>
<gene>
    <name evidence="3" type="ORF">BEL07_02120</name>
</gene>
<keyword evidence="4" id="KW-1185">Reference proteome</keyword>
<dbReference type="OrthoDB" id="9812409at2"/>
<proteinExistence type="predicted"/>
<dbReference type="RefSeq" id="WP_070351458.1">
    <property type="nucleotide sequence ID" value="NZ_CP043474.1"/>
</dbReference>
<evidence type="ECO:0000256" key="1">
    <source>
        <dbReference type="SAM" id="Phobius"/>
    </source>
</evidence>
<dbReference type="Pfam" id="PF13548">
    <property type="entry name" value="DUF4126"/>
    <property type="match status" value="1"/>
</dbReference>
<dbReference type="InterPro" id="IPR025196">
    <property type="entry name" value="DUF4126"/>
</dbReference>
<dbReference type="EMBL" id="MCHX01000003">
    <property type="protein sequence ID" value="OFJ55468.1"/>
    <property type="molecule type" value="Genomic_DNA"/>
</dbReference>
<evidence type="ECO:0000313" key="4">
    <source>
        <dbReference type="Proteomes" id="UP000178953"/>
    </source>
</evidence>
<protein>
    <submittedName>
        <fullName evidence="3">DUF4126 domain-containing protein</fullName>
    </submittedName>
</protein>
<name>A0A1E8QA50_9MYCO</name>
<comment type="caution">
    <text evidence="3">The sequence shown here is derived from an EMBL/GenBank/DDBJ whole genome shotgun (WGS) entry which is preliminary data.</text>
</comment>
<sequence length="165" mass="16865">MNYVILALLFALLLGIVAGLRAMTPLAALSWGAFLGWINLADAPHGQWSSWLGNVIAVVVLTVLLVGELVTDQLPKTPSRRVPAQFGTRILIGALAGAVIGTPFGHIFSAIGAGMVGAVLGTLGGAQVRGALGARFGRDRPAAIIEDVVAVVAGFVIVYLAGASL</sequence>
<reference evidence="3 4" key="1">
    <citation type="submission" date="2016-09" db="EMBL/GenBank/DDBJ databases">
        <title>genome sequence of Mycobacterium sp. 739 SCH.</title>
        <authorList>
            <person name="Greninger A.L."/>
            <person name="Qin X."/>
            <person name="Jerome K."/>
            <person name="Vora S."/>
            <person name="Quinn K."/>
        </authorList>
    </citation>
    <scope>NUCLEOTIDE SEQUENCE [LARGE SCALE GENOMIC DNA]</scope>
    <source>
        <strain evidence="3 4">SCH</strain>
    </source>
</reference>